<evidence type="ECO:0000313" key="2">
    <source>
        <dbReference type="Proteomes" id="UP000310189"/>
    </source>
</evidence>
<gene>
    <name evidence="1" type="ORF">E3P99_01099</name>
</gene>
<protein>
    <submittedName>
        <fullName evidence="1">Uncharacterized protein</fullName>
    </submittedName>
</protein>
<dbReference type="OrthoDB" id="3344936at2759"/>
<evidence type="ECO:0000313" key="1">
    <source>
        <dbReference type="EMBL" id="TIA91443.1"/>
    </source>
</evidence>
<comment type="caution">
    <text evidence="1">The sequence shown here is derived from an EMBL/GenBank/DDBJ whole genome shotgun (WGS) entry which is preliminary data.</text>
</comment>
<reference evidence="1 2" key="1">
    <citation type="submission" date="2019-03" db="EMBL/GenBank/DDBJ databases">
        <title>Sequencing 23 genomes of Wallemia ichthyophaga.</title>
        <authorList>
            <person name="Gostincar C."/>
        </authorList>
    </citation>
    <scope>NUCLEOTIDE SEQUENCE [LARGE SCALE GENOMIC DNA]</scope>
    <source>
        <strain evidence="1 2">EXF-5753</strain>
    </source>
</reference>
<proteinExistence type="predicted"/>
<organism evidence="1 2">
    <name type="scientific">Wallemia hederae</name>
    <dbReference type="NCBI Taxonomy" id="1540922"/>
    <lineage>
        <taxon>Eukaryota</taxon>
        <taxon>Fungi</taxon>
        <taxon>Dikarya</taxon>
        <taxon>Basidiomycota</taxon>
        <taxon>Wallemiomycotina</taxon>
        <taxon>Wallemiomycetes</taxon>
        <taxon>Wallemiales</taxon>
        <taxon>Wallemiaceae</taxon>
        <taxon>Wallemia</taxon>
    </lineage>
</organism>
<dbReference type="AlphaFoldDB" id="A0A4V4LTZ8"/>
<name>A0A4V4LTZ8_9BASI</name>
<keyword evidence="2" id="KW-1185">Reference proteome</keyword>
<dbReference type="Proteomes" id="UP000310189">
    <property type="component" value="Unassembled WGS sequence"/>
</dbReference>
<sequence>MSHNLEHNNHTILAEASDIAKRASFDNSSLTQLETLANERANLVHMHRKLDENTEEDVTSVHLYGPRARGLSIGHDYIHRQSISGQGDN</sequence>
<dbReference type="EMBL" id="SPNW01000012">
    <property type="protein sequence ID" value="TIA91443.1"/>
    <property type="molecule type" value="Genomic_DNA"/>
</dbReference>
<accession>A0A4V4LTZ8</accession>